<evidence type="ECO:0000256" key="8">
    <source>
        <dbReference type="RuleBase" id="RU366003"/>
    </source>
</evidence>
<dbReference type="SUPFAM" id="SSF89550">
    <property type="entry name" value="PHP domain-like"/>
    <property type="match status" value="1"/>
</dbReference>
<evidence type="ECO:0000256" key="6">
    <source>
        <dbReference type="ARBA" id="ARBA00023102"/>
    </source>
</evidence>
<evidence type="ECO:0000256" key="9">
    <source>
        <dbReference type="SAM" id="MobiDB-lite"/>
    </source>
</evidence>
<keyword evidence="4 8" id="KW-0028">Amino-acid biosynthesis</keyword>
<evidence type="ECO:0000256" key="5">
    <source>
        <dbReference type="ARBA" id="ARBA00022801"/>
    </source>
</evidence>
<name>A0ABX8GL77_9CELL</name>
<dbReference type="InterPro" id="IPR010140">
    <property type="entry name" value="Histidinol_P_phosphatase_HisJ"/>
</dbReference>
<gene>
    <name evidence="11" type="ORF">KKR89_01940</name>
</gene>
<dbReference type="EC" id="3.1.3.15" evidence="3 8"/>
<dbReference type="RefSeq" id="WP_208197025.1">
    <property type="nucleotide sequence ID" value="NZ_CP076023.1"/>
</dbReference>
<protein>
    <recommendedName>
        <fullName evidence="3 8">Histidinol-phosphatase</fullName>
        <shortName evidence="8">HolPase</shortName>
        <ecNumber evidence="3 8">3.1.3.15</ecNumber>
    </recommendedName>
</protein>
<evidence type="ECO:0000256" key="3">
    <source>
        <dbReference type="ARBA" id="ARBA00013085"/>
    </source>
</evidence>
<dbReference type="EMBL" id="CP076023">
    <property type="protein sequence ID" value="QWC16462.1"/>
    <property type="molecule type" value="Genomic_DNA"/>
</dbReference>
<comment type="catalytic activity">
    <reaction evidence="7 8">
        <text>L-histidinol phosphate + H2O = L-histidinol + phosphate</text>
        <dbReference type="Rhea" id="RHEA:14465"/>
        <dbReference type="ChEBI" id="CHEBI:15377"/>
        <dbReference type="ChEBI" id="CHEBI:43474"/>
        <dbReference type="ChEBI" id="CHEBI:57699"/>
        <dbReference type="ChEBI" id="CHEBI:57980"/>
        <dbReference type="EC" id="3.1.3.15"/>
    </reaction>
</comment>
<evidence type="ECO:0000256" key="1">
    <source>
        <dbReference type="ARBA" id="ARBA00004970"/>
    </source>
</evidence>
<keyword evidence="6 8" id="KW-0368">Histidine biosynthesis</keyword>
<comment type="pathway">
    <text evidence="1 8">Amino-acid biosynthesis; L-histidine biosynthesis; L-histidine from 5-phospho-alpha-D-ribose 1-diphosphate: step 8/9.</text>
</comment>
<evidence type="ECO:0000256" key="4">
    <source>
        <dbReference type="ARBA" id="ARBA00022605"/>
    </source>
</evidence>
<dbReference type="InterPro" id="IPR016195">
    <property type="entry name" value="Pol/histidinol_Pase-like"/>
</dbReference>
<dbReference type="PANTHER" id="PTHR21039:SF0">
    <property type="entry name" value="HISTIDINOL-PHOSPHATASE"/>
    <property type="match status" value="1"/>
</dbReference>
<sequence length="283" mass="31226">MALPADSHVHTQRSWDAPDGSMHATCERALELGMQAIAFTEHLDHTAFTVAMEGLEPGHVLVQLAEEGVVTPPTFDAAGYLEEIERCRHRYPGLCILSGLEIGEPHRHADAVADVLAVGDFDRTLGSLHCLPDGDGLAEPPGLYRHRAPADVMRAYLAEVAVMVSGPQRFEVLAHIDYPVRTWPSSAAPFDPLDFEEEFRHALRATAQAGRALEVSTRVPLHPHVLQWWHDEGGHAITFGSDAHDPDWIARGFRDATHLAEATGFNPGRDPAHFWTRSSRARR</sequence>
<dbReference type="Proteomes" id="UP000679335">
    <property type="component" value="Chromosome"/>
</dbReference>
<evidence type="ECO:0000256" key="7">
    <source>
        <dbReference type="ARBA" id="ARBA00049158"/>
    </source>
</evidence>
<organism evidence="11 12">
    <name type="scientific">Cellulomonas dongxiuzhuiae</name>
    <dbReference type="NCBI Taxonomy" id="2819979"/>
    <lineage>
        <taxon>Bacteria</taxon>
        <taxon>Bacillati</taxon>
        <taxon>Actinomycetota</taxon>
        <taxon>Actinomycetes</taxon>
        <taxon>Micrococcales</taxon>
        <taxon>Cellulomonadaceae</taxon>
        <taxon>Cellulomonas</taxon>
    </lineage>
</organism>
<evidence type="ECO:0000256" key="2">
    <source>
        <dbReference type="ARBA" id="ARBA00009152"/>
    </source>
</evidence>
<accession>A0ABX8GL77</accession>
<evidence type="ECO:0000313" key="12">
    <source>
        <dbReference type="Proteomes" id="UP000679335"/>
    </source>
</evidence>
<feature type="domain" description="PHP" evidence="10">
    <location>
        <begin position="6"/>
        <end position="217"/>
    </location>
</feature>
<dbReference type="Gene3D" id="3.20.20.140">
    <property type="entry name" value="Metal-dependent hydrolases"/>
    <property type="match status" value="1"/>
</dbReference>
<reference evidence="11 12" key="1">
    <citation type="submission" date="2021-05" db="EMBL/GenBank/DDBJ databases">
        <title>Novel species in genus Cellulomonas.</title>
        <authorList>
            <person name="Zhang G."/>
        </authorList>
    </citation>
    <scope>NUCLEOTIDE SEQUENCE [LARGE SCALE GENOMIC DNA]</scope>
    <source>
        <strain evidence="12">zg-ZUI157</strain>
    </source>
</reference>
<dbReference type="Pfam" id="PF02811">
    <property type="entry name" value="PHP"/>
    <property type="match status" value="1"/>
</dbReference>
<proteinExistence type="inferred from homology"/>
<comment type="similarity">
    <text evidence="2 8">Belongs to the PHP hydrolase family. HisK subfamily.</text>
</comment>
<keyword evidence="12" id="KW-1185">Reference proteome</keyword>
<keyword evidence="5 8" id="KW-0378">Hydrolase</keyword>
<evidence type="ECO:0000259" key="10">
    <source>
        <dbReference type="Pfam" id="PF02811"/>
    </source>
</evidence>
<evidence type="ECO:0000313" key="11">
    <source>
        <dbReference type="EMBL" id="QWC16462.1"/>
    </source>
</evidence>
<dbReference type="InterPro" id="IPR004013">
    <property type="entry name" value="PHP_dom"/>
</dbReference>
<feature type="region of interest" description="Disordered" evidence="9">
    <location>
        <begin position="1"/>
        <end position="20"/>
    </location>
</feature>
<dbReference type="PANTHER" id="PTHR21039">
    <property type="entry name" value="HISTIDINOL PHOSPHATASE-RELATED"/>
    <property type="match status" value="1"/>
</dbReference>